<dbReference type="Proteomes" id="UP001597393">
    <property type="component" value="Unassembled WGS sequence"/>
</dbReference>
<evidence type="ECO:0000259" key="2">
    <source>
        <dbReference type="Pfam" id="PF06580"/>
    </source>
</evidence>
<feature type="transmembrane region" description="Helical" evidence="1">
    <location>
        <begin position="35"/>
        <end position="56"/>
    </location>
</feature>
<feature type="transmembrane region" description="Helical" evidence="1">
    <location>
        <begin position="117"/>
        <end position="138"/>
    </location>
</feature>
<accession>A0ABW5NG27</accession>
<dbReference type="PANTHER" id="PTHR34220:SF7">
    <property type="entry name" value="SENSOR HISTIDINE KINASE YPDA"/>
    <property type="match status" value="1"/>
</dbReference>
<protein>
    <submittedName>
        <fullName evidence="3">Sensor histidine kinase</fullName>
        <ecNumber evidence="3">2.7.13.3</ecNumber>
    </submittedName>
</protein>
<evidence type="ECO:0000256" key="1">
    <source>
        <dbReference type="SAM" id="Phobius"/>
    </source>
</evidence>
<feature type="domain" description="Signal transduction histidine kinase internal region" evidence="2">
    <location>
        <begin position="160"/>
        <end position="237"/>
    </location>
</feature>
<sequence length="344" mass="39401">MRITIAKSIPDLFFSLLFGLVIMLVISMIECGCSLINIPVQWLLFTLLLSASLYILNHRVAIWIQHYFENRFHRFLVYLLINPALTAITLFIIRYLIFGTKTQYNPILFFQLESSGTYIFGAIVSIVTGGSFYAINAIKAMKDEQIEKEKAKSSLSEAKFINLKNQIDPHFLFNSLNVLSGLIEEDTVKASRYTSSLSSLYRNVLTQKDKELVPIAEELQLCKEYLYLLQIRFEDALNYIISADLEQKQSVVVPLCLQLLLENAIKHNEASDLHPLLIRMYSKDGYLIVENNLQPRKSFVESNNTGLAIITERYKSYSKLPVIVESDEYIFHVALPLILNPQTP</sequence>
<keyword evidence="3" id="KW-0808">Transferase</keyword>
<reference evidence="4" key="1">
    <citation type="journal article" date="2019" name="Int. J. Syst. Evol. Microbiol.">
        <title>The Global Catalogue of Microorganisms (GCM) 10K type strain sequencing project: providing services to taxonomists for standard genome sequencing and annotation.</title>
        <authorList>
            <consortium name="The Broad Institute Genomics Platform"/>
            <consortium name="The Broad Institute Genome Sequencing Center for Infectious Disease"/>
            <person name="Wu L."/>
            <person name="Ma J."/>
        </authorList>
    </citation>
    <scope>NUCLEOTIDE SEQUENCE [LARGE SCALE GENOMIC DNA]</scope>
    <source>
        <strain evidence="4">KCTC 42248</strain>
    </source>
</reference>
<dbReference type="EC" id="2.7.13.3" evidence="3"/>
<dbReference type="PANTHER" id="PTHR34220">
    <property type="entry name" value="SENSOR HISTIDINE KINASE YPDA"/>
    <property type="match status" value="1"/>
</dbReference>
<keyword evidence="1" id="KW-0812">Transmembrane</keyword>
<proteinExistence type="predicted"/>
<comment type="caution">
    <text evidence="3">The sequence shown here is derived from an EMBL/GenBank/DDBJ whole genome shotgun (WGS) entry which is preliminary data.</text>
</comment>
<keyword evidence="1" id="KW-0472">Membrane</keyword>
<dbReference type="RefSeq" id="WP_380867695.1">
    <property type="nucleotide sequence ID" value="NZ_JBHUMA010000004.1"/>
</dbReference>
<dbReference type="Pfam" id="PF06580">
    <property type="entry name" value="His_kinase"/>
    <property type="match status" value="1"/>
</dbReference>
<keyword evidence="4" id="KW-1185">Reference proteome</keyword>
<evidence type="ECO:0000313" key="4">
    <source>
        <dbReference type="Proteomes" id="UP001597393"/>
    </source>
</evidence>
<evidence type="ECO:0000313" key="3">
    <source>
        <dbReference type="EMBL" id="MFD2598096.1"/>
    </source>
</evidence>
<gene>
    <name evidence="3" type="ORF">ACFSQ3_03945</name>
</gene>
<keyword evidence="1" id="KW-1133">Transmembrane helix</keyword>
<dbReference type="InterPro" id="IPR010559">
    <property type="entry name" value="Sig_transdc_His_kin_internal"/>
</dbReference>
<feature type="transmembrane region" description="Helical" evidence="1">
    <location>
        <begin position="12"/>
        <end position="29"/>
    </location>
</feature>
<name>A0ABW5NG27_9SPHI</name>
<keyword evidence="3" id="KW-0418">Kinase</keyword>
<dbReference type="EMBL" id="JBHUMA010000004">
    <property type="protein sequence ID" value="MFD2598096.1"/>
    <property type="molecule type" value="Genomic_DNA"/>
</dbReference>
<dbReference type="InterPro" id="IPR050640">
    <property type="entry name" value="Bact_2-comp_sensor_kinase"/>
</dbReference>
<feature type="transmembrane region" description="Helical" evidence="1">
    <location>
        <begin position="76"/>
        <end position="97"/>
    </location>
</feature>
<dbReference type="GO" id="GO:0004673">
    <property type="term" value="F:protein histidine kinase activity"/>
    <property type="evidence" value="ECO:0007669"/>
    <property type="project" value="UniProtKB-EC"/>
</dbReference>
<organism evidence="3 4">
    <name type="scientific">Sphingobacterium corticis</name>
    <dbReference type="NCBI Taxonomy" id="1812823"/>
    <lineage>
        <taxon>Bacteria</taxon>
        <taxon>Pseudomonadati</taxon>
        <taxon>Bacteroidota</taxon>
        <taxon>Sphingobacteriia</taxon>
        <taxon>Sphingobacteriales</taxon>
        <taxon>Sphingobacteriaceae</taxon>
        <taxon>Sphingobacterium</taxon>
    </lineage>
</organism>